<evidence type="ECO:0000313" key="2">
    <source>
        <dbReference type="EMBL" id="ADD40014.1"/>
    </source>
</evidence>
<sequence length="304" mass="32917">MTNNSTSSSRLAPPPVGGFAEIDGRRLFVHQSGDGGPAVVFLPGASAIGFDYYLPQQEAAKFATAVIYDRGGSGYSDPMPLPRTAEAVATELRDLLHAQNIPGPYVLVAHSLGGAYAQRFAQLYPTEVAGLVWVDAFVSNWDDFVPASNSLAASEEMAPTREQLEQALPVMREYVTAMFADFPTDVREALVDYHVSDVWVTVGIAERTKLDVLADEINAGPNLPDVPVIALTPVAVDPNQAALMSEEELRVMHDGKIKMHRALVDSVSNGEQRILEDADHSNITFKRVDAVVQAISDVIDRATR</sequence>
<dbReference type="InterPro" id="IPR050228">
    <property type="entry name" value="Carboxylesterase_BioH"/>
</dbReference>
<name>D3Q344_STANL</name>
<dbReference type="KEGG" id="sna:Snas_0296"/>
<dbReference type="InterPro" id="IPR000073">
    <property type="entry name" value="AB_hydrolase_1"/>
</dbReference>
<dbReference type="InterPro" id="IPR029058">
    <property type="entry name" value="AB_hydrolase_fold"/>
</dbReference>
<dbReference type="Pfam" id="PF12697">
    <property type="entry name" value="Abhydrolase_6"/>
    <property type="match status" value="1"/>
</dbReference>
<dbReference type="PANTHER" id="PTHR43194">
    <property type="entry name" value="HYDROLASE ALPHA/BETA FOLD FAMILY"/>
    <property type="match status" value="1"/>
</dbReference>
<feature type="domain" description="AB hydrolase-1" evidence="1">
    <location>
        <begin position="39"/>
        <end position="293"/>
    </location>
</feature>
<dbReference type="RefSeq" id="WP_013015585.1">
    <property type="nucleotide sequence ID" value="NC_013947.1"/>
</dbReference>
<dbReference type="STRING" id="446470.Snas_0296"/>
<dbReference type="SUPFAM" id="SSF53474">
    <property type="entry name" value="alpha/beta-Hydrolases"/>
    <property type="match status" value="1"/>
</dbReference>
<dbReference type="eggNOG" id="COG0596">
    <property type="taxonomic scope" value="Bacteria"/>
</dbReference>
<dbReference type="HOGENOM" id="CLU_020336_9_0_11"/>
<dbReference type="Proteomes" id="UP000000844">
    <property type="component" value="Chromosome"/>
</dbReference>
<gene>
    <name evidence="2" type="ordered locus">Snas_0296</name>
</gene>
<dbReference type="AlphaFoldDB" id="D3Q344"/>
<keyword evidence="2" id="KW-0378">Hydrolase</keyword>
<reference evidence="2 3" key="1">
    <citation type="journal article" date="2009" name="Stand. Genomic Sci.">
        <title>Complete genome sequence of Stackebrandtia nassauensis type strain (LLR-40K-21).</title>
        <authorList>
            <person name="Munk C."/>
            <person name="Lapidus A."/>
            <person name="Copeland A."/>
            <person name="Jando M."/>
            <person name="Mayilraj S."/>
            <person name="Glavina Del Rio T."/>
            <person name="Nolan M."/>
            <person name="Chen F."/>
            <person name="Lucas S."/>
            <person name="Tice H."/>
            <person name="Cheng J.F."/>
            <person name="Han C."/>
            <person name="Detter J.C."/>
            <person name="Bruce D."/>
            <person name="Goodwin L."/>
            <person name="Chain P."/>
            <person name="Pitluck S."/>
            <person name="Goker M."/>
            <person name="Ovchinikova G."/>
            <person name="Pati A."/>
            <person name="Ivanova N."/>
            <person name="Mavromatis K."/>
            <person name="Chen A."/>
            <person name="Palaniappan K."/>
            <person name="Land M."/>
            <person name="Hauser L."/>
            <person name="Chang Y.J."/>
            <person name="Jeffries C.D."/>
            <person name="Bristow J."/>
            <person name="Eisen J.A."/>
            <person name="Markowitz V."/>
            <person name="Hugenholtz P."/>
            <person name="Kyrpides N.C."/>
            <person name="Klenk H.P."/>
        </authorList>
    </citation>
    <scope>NUCLEOTIDE SEQUENCE [LARGE SCALE GENOMIC DNA]</scope>
    <source>
        <strain evidence="3">DSM 44728 / CIP 108903 / NRRL B-16338 / NBRC 102104 / LLR-40K-21</strain>
    </source>
</reference>
<dbReference type="PANTHER" id="PTHR43194:SF2">
    <property type="entry name" value="PEROXISOMAL MEMBRANE PROTEIN LPX1"/>
    <property type="match status" value="1"/>
</dbReference>
<keyword evidence="3" id="KW-1185">Reference proteome</keyword>
<accession>D3Q344</accession>
<organism evidence="2 3">
    <name type="scientific">Stackebrandtia nassauensis (strain DSM 44728 / CIP 108903 / NRRL B-16338 / NBRC 102104 / LLR-40K-21)</name>
    <dbReference type="NCBI Taxonomy" id="446470"/>
    <lineage>
        <taxon>Bacteria</taxon>
        <taxon>Bacillati</taxon>
        <taxon>Actinomycetota</taxon>
        <taxon>Actinomycetes</taxon>
        <taxon>Glycomycetales</taxon>
        <taxon>Glycomycetaceae</taxon>
        <taxon>Stackebrandtia</taxon>
    </lineage>
</organism>
<dbReference type="EMBL" id="CP001778">
    <property type="protein sequence ID" value="ADD40014.1"/>
    <property type="molecule type" value="Genomic_DNA"/>
</dbReference>
<dbReference type="GO" id="GO:0016787">
    <property type="term" value="F:hydrolase activity"/>
    <property type="evidence" value="ECO:0007669"/>
    <property type="project" value="UniProtKB-KW"/>
</dbReference>
<evidence type="ECO:0000259" key="1">
    <source>
        <dbReference type="Pfam" id="PF12697"/>
    </source>
</evidence>
<proteinExistence type="predicted"/>
<protein>
    <submittedName>
        <fullName evidence="2">Alpha/beta hydrolase fold protein</fullName>
    </submittedName>
</protein>
<evidence type="ECO:0000313" key="3">
    <source>
        <dbReference type="Proteomes" id="UP000000844"/>
    </source>
</evidence>
<dbReference type="OrthoDB" id="7185741at2"/>
<dbReference type="Gene3D" id="3.40.50.1820">
    <property type="entry name" value="alpha/beta hydrolase"/>
    <property type="match status" value="1"/>
</dbReference>